<keyword evidence="12" id="KW-0575">Peroxidase</keyword>
<accession>A0A6M5YAD0</accession>
<organism evidence="12 13">
    <name type="scientific">Spirosoma taeanense</name>
    <dbReference type="NCBI Taxonomy" id="2735870"/>
    <lineage>
        <taxon>Bacteria</taxon>
        <taxon>Pseudomonadati</taxon>
        <taxon>Bacteroidota</taxon>
        <taxon>Cytophagia</taxon>
        <taxon>Cytophagales</taxon>
        <taxon>Cytophagaceae</taxon>
        <taxon>Spirosoma</taxon>
    </lineage>
</organism>
<evidence type="ECO:0000256" key="3">
    <source>
        <dbReference type="ARBA" id="ARBA00022723"/>
    </source>
</evidence>
<name>A0A6M5YAD0_9BACT</name>
<protein>
    <submittedName>
        <fullName evidence="12">Cytochrome-c peroxidase</fullName>
    </submittedName>
</protein>
<dbReference type="Gene3D" id="1.10.760.10">
    <property type="entry name" value="Cytochrome c-like domain"/>
    <property type="match status" value="2"/>
</dbReference>
<dbReference type="GO" id="GO:0009055">
    <property type="term" value="F:electron transfer activity"/>
    <property type="evidence" value="ECO:0007669"/>
    <property type="project" value="InterPro"/>
</dbReference>
<dbReference type="PANTHER" id="PTHR30600:SF10">
    <property type="entry name" value="BLL6722 PROTEIN"/>
    <property type="match status" value="1"/>
</dbReference>
<proteinExistence type="predicted"/>
<dbReference type="Proteomes" id="UP000502756">
    <property type="component" value="Chromosome"/>
</dbReference>
<comment type="subcellular location">
    <subcellularLocation>
        <location evidence="1">Periplasm</location>
    </subcellularLocation>
</comment>
<keyword evidence="3 9" id="KW-0479">Metal-binding</keyword>
<dbReference type="GO" id="GO:0004130">
    <property type="term" value="F:cytochrome-c peroxidase activity"/>
    <property type="evidence" value="ECO:0007669"/>
    <property type="project" value="TreeGrafter"/>
</dbReference>
<dbReference type="Pfam" id="PF03150">
    <property type="entry name" value="CCP_MauG"/>
    <property type="match status" value="1"/>
</dbReference>
<dbReference type="EMBL" id="CP053435">
    <property type="protein sequence ID" value="QJW90181.1"/>
    <property type="molecule type" value="Genomic_DNA"/>
</dbReference>
<feature type="signal peptide" evidence="10">
    <location>
        <begin position="1"/>
        <end position="21"/>
    </location>
</feature>
<evidence type="ECO:0000256" key="9">
    <source>
        <dbReference type="PIRSR" id="PIRSR000294-2"/>
    </source>
</evidence>
<evidence type="ECO:0000259" key="11">
    <source>
        <dbReference type="PROSITE" id="PS51007"/>
    </source>
</evidence>
<evidence type="ECO:0000256" key="1">
    <source>
        <dbReference type="ARBA" id="ARBA00004418"/>
    </source>
</evidence>
<feature type="binding site" description="covalent" evidence="8">
    <location>
        <position position="258"/>
    </location>
    <ligand>
        <name>heme c</name>
        <dbReference type="ChEBI" id="CHEBI:61717"/>
        <label>2</label>
    </ligand>
</feature>
<reference evidence="12 13" key="1">
    <citation type="submission" date="2020-05" db="EMBL/GenBank/DDBJ databases">
        <title>Genome sequencing of Spirosoma sp. TS118.</title>
        <authorList>
            <person name="Lee J.-H."/>
            <person name="Jeong S."/>
            <person name="Zhao L."/>
            <person name="Jung J.-H."/>
            <person name="Kim M.-K."/>
            <person name="Lim S."/>
        </authorList>
    </citation>
    <scope>NUCLEOTIDE SEQUENCE [LARGE SCALE GENOMIC DNA]</scope>
    <source>
        <strain evidence="12 13">TS118</strain>
    </source>
</reference>
<evidence type="ECO:0000256" key="6">
    <source>
        <dbReference type="ARBA" id="ARBA00023002"/>
    </source>
</evidence>
<evidence type="ECO:0000256" key="7">
    <source>
        <dbReference type="ARBA" id="ARBA00023004"/>
    </source>
</evidence>
<feature type="binding site" description="covalent" evidence="8">
    <location>
        <position position="255"/>
    </location>
    <ligand>
        <name>heme c</name>
        <dbReference type="ChEBI" id="CHEBI:61717"/>
        <label>2</label>
    </ligand>
</feature>
<dbReference type="InterPro" id="IPR051395">
    <property type="entry name" value="Cytochrome_c_Peroxidase/MauG"/>
</dbReference>
<comment type="cofactor">
    <cofactor evidence="8">
        <name>heme</name>
        <dbReference type="ChEBI" id="CHEBI:30413"/>
    </cofactor>
    <text evidence="8">Binds 2 heme groups.</text>
</comment>
<dbReference type="InterPro" id="IPR036909">
    <property type="entry name" value="Cyt_c-like_dom_sf"/>
</dbReference>
<dbReference type="GO" id="GO:0020037">
    <property type="term" value="F:heme binding"/>
    <property type="evidence" value="ECO:0007669"/>
    <property type="project" value="InterPro"/>
</dbReference>
<feature type="binding site" description="covalent" evidence="8">
    <location>
        <position position="79"/>
    </location>
    <ligand>
        <name>heme c</name>
        <dbReference type="ChEBI" id="CHEBI:61717"/>
        <label>1</label>
    </ligand>
</feature>
<dbReference type="InterPro" id="IPR009056">
    <property type="entry name" value="Cyt_c-like_dom"/>
</dbReference>
<evidence type="ECO:0000313" key="13">
    <source>
        <dbReference type="Proteomes" id="UP000502756"/>
    </source>
</evidence>
<keyword evidence="2 8" id="KW-0349">Heme</keyword>
<comment type="PTM">
    <text evidence="8">Binds 2 heme groups per subunit.</text>
</comment>
<evidence type="ECO:0000256" key="4">
    <source>
        <dbReference type="ARBA" id="ARBA00022729"/>
    </source>
</evidence>
<dbReference type="SUPFAM" id="SSF46626">
    <property type="entry name" value="Cytochrome c"/>
    <property type="match status" value="2"/>
</dbReference>
<feature type="binding site" description="axial binding residue" evidence="9">
    <location>
        <position position="259"/>
    </location>
    <ligand>
        <name>heme c</name>
        <dbReference type="ChEBI" id="CHEBI:61717"/>
        <label>2</label>
    </ligand>
    <ligandPart>
        <name>Fe</name>
        <dbReference type="ChEBI" id="CHEBI:18248"/>
    </ligandPart>
</feature>
<evidence type="ECO:0000313" key="12">
    <source>
        <dbReference type="EMBL" id="QJW90181.1"/>
    </source>
</evidence>
<gene>
    <name evidence="12" type="ORF">HNV11_12745</name>
</gene>
<feature type="binding site" description="axial binding residue" evidence="9">
    <location>
        <position position="80"/>
    </location>
    <ligand>
        <name>heme c</name>
        <dbReference type="ChEBI" id="CHEBI:61717"/>
        <label>1</label>
    </ligand>
    <ligandPart>
        <name>Fe</name>
        <dbReference type="ChEBI" id="CHEBI:18248"/>
    </ligandPart>
</feature>
<feature type="domain" description="Cytochrome c" evidence="11">
    <location>
        <begin position="54"/>
        <end position="161"/>
    </location>
</feature>
<dbReference type="GO" id="GO:0046872">
    <property type="term" value="F:metal ion binding"/>
    <property type="evidence" value="ECO:0007669"/>
    <property type="project" value="UniProtKB-KW"/>
</dbReference>
<sequence length="389" mass="42435">MCKNLVALLTIFIFFAVVIQACTKDDSTAIVPTTTSSIQPIVDNTPVSNPITNDTAALGQALFWDPILSGGKDVACATCHHPNNAYTDGLDLSLGANAIGYGQNRRFLLPNDVPVTKRNSPTLLNVVFNGMDASGKYMPRTAPMFWDSRIQSLENQVISPLTTFEEMRGHGYSEAVTIDTLVARLTKIAEYRHLFEAAFGSSQAITAATISTAIAAFERTLVAMNSPFDRYQKGDKTALTDQQIQGMRLFKDEGCPICHSGPMFSDYKLHVMSVPDNTQLTSSDAGAMGGYAFRTPTLRNVGLTAPYMHNGVFKTLKQVMKFYDDIGEPISQNPHVPVQQLDANIQRIALGTAEQDQLISFLHALTDSNFDKYIPTRVPSGLNPGGSIR</sequence>
<dbReference type="KEGG" id="stae:HNV11_12745"/>
<feature type="binding site" description="covalent" evidence="8">
    <location>
        <position position="76"/>
    </location>
    <ligand>
        <name>heme c</name>
        <dbReference type="ChEBI" id="CHEBI:61717"/>
        <label>1</label>
    </ligand>
</feature>
<dbReference type="PROSITE" id="PS51257">
    <property type="entry name" value="PROKAR_LIPOPROTEIN"/>
    <property type="match status" value="1"/>
</dbReference>
<dbReference type="PROSITE" id="PS51007">
    <property type="entry name" value="CYTC"/>
    <property type="match status" value="1"/>
</dbReference>
<evidence type="ECO:0000256" key="2">
    <source>
        <dbReference type="ARBA" id="ARBA00022617"/>
    </source>
</evidence>
<evidence type="ECO:0000256" key="10">
    <source>
        <dbReference type="SAM" id="SignalP"/>
    </source>
</evidence>
<feature type="chain" id="PRO_5026897749" evidence="10">
    <location>
        <begin position="22"/>
        <end position="389"/>
    </location>
</feature>
<keyword evidence="4 10" id="KW-0732">Signal</keyword>
<keyword evidence="7 9" id="KW-0408">Iron</keyword>
<dbReference type="PANTHER" id="PTHR30600">
    <property type="entry name" value="CYTOCHROME C PEROXIDASE-RELATED"/>
    <property type="match status" value="1"/>
</dbReference>
<evidence type="ECO:0000256" key="8">
    <source>
        <dbReference type="PIRSR" id="PIRSR000294-1"/>
    </source>
</evidence>
<dbReference type="InterPro" id="IPR026259">
    <property type="entry name" value="MauG/Cytc_peroxidase"/>
</dbReference>
<dbReference type="RefSeq" id="WP_171740026.1">
    <property type="nucleotide sequence ID" value="NZ_CP053435.1"/>
</dbReference>
<dbReference type="InterPro" id="IPR004852">
    <property type="entry name" value="Di-haem_cyt_c_peroxidsae"/>
</dbReference>
<dbReference type="AlphaFoldDB" id="A0A6M5YAD0"/>
<keyword evidence="5" id="KW-0574">Periplasm</keyword>
<keyword evidence="13" id="KW-1185">Reference proteome</keyword>
<dbReference type="PIRSF" id="PIRSF000294">
    <property type="entry name" value="Cytochrome-c_peroxidase"/>
    <property type="match status" value="1"/>
</dbReference>
<evidence type="ECO:0000256" key="5">
    <source>
        <dbReference type="ARBA" id="ARBA00022764"/>
    </source>
</evidence>
<dbReference type="GO" id="GO:0042597">
    <property type="term" value="C:periplasmic space"/>
    <property type="evidence" value="ECO:0007669"/>
    <property type="project" value="UniProtKB-SubCell"/>
</dbReference>
<keyword evidence="6" id="KW-0560">Oxidoreductase</keyword>